<dbReference type="Proteomes" id="UP001241056">
    <property type="component" value="Unassembled WGS sequence"/>
</dbReference>
<accession>A0ABT7SMG5</accession>
<comment type="caution">
    <text evidence="3">The sequence shown here is derived from an EMBL/GenBank/DDBJ whole genome shotgun (WGS) entry which is preliminary data.</text>
</comment>
<dbReference type="RefSeq" id="WP_289410039.1">
    <property type="nucleotide sequence ID" value="NZ_JAUCDY010000003.1"/>
</dbReference>
<feature type="region of interest" description="Disordered" evidence="1">
    <location>
        <begin position="46"/>
        <end position="65"/>
    </location>
</feature>
<feature type="compositionally biased region" description="Basic residues" evidence="1">
    <location>
        <begin position="49"/>
        <end position="58"/>
    </location>
</feature>
<keyword evidence="4" id="KW-1185">Reference proteome</keyword>
<feature type="signal peptide" evidence="2">
    <location>
        <begin position="1"/>
        <end position="24"/>
    </location>
</feature>
<dbReference type="EMBL" id="JAUCDY010000003">
    <property type="protein sequence ID" value="MDM7857383.1"/>
    <property type="molecule type" value="Genomic_DNA"/>
</dbReference>
<protein>
    <submittedName>
        <fullName evidence="3">Uncharacterized protein</fullName>
    </submittedName>
</protein>
<keyword evidence="2" id="KW-0732">Signal</keyword>
<feature type="chain" id="PRO_5046115994" evidence="2">
    <location>
        <begin position="25"/>
        <end position="147"/>
    </location>
</feature>
<evidence type="ECO:0000256" key="2">
    <source>
        <dbReference type="SAM" id="SignalP"/>
    </source>
</evidence>
<evidence type="ECO:0000256" key="1">
    <source>
        <dbReference type="SAM" id="MobiDB-lite"/>
    </source>
</evidence>
<name>A0ABT7SMG5_9GAMM</name>
<evidence type="ECO:0000313" key="4">
    <source>
        <dbReference type="Proteomes" id="UP001241056"/>
    </source>
</evidence>
<proteinExistence type="predicted"/>
<reference evidence="3 4" key="1">
    <citation type="submission" date="2023-06" db="EMBL/GenBank/DDBJ databases">
        <title>Thiopseudomonas sp. CY1220 draft genome sequence.</title>
        <authorList>
            <person name="Zhao G."/>
            <person name="An M."/>
        </authorList>
    </citation>
    <scope>NUCLEOTIDE SEQUENCE [LARGE SCALE GENOMIC DNA]</scope>
    <source>
        <strain evidence="3 4">CY1220</strain>
    </source>
</reference>
<evidence type="ECO:0000313" key="3">
    <source>
        <dbReference type="EMBL" id="MDM7857383.1"/>
    </source>
</evidence>
<organism evidence="3 4">
    <name type="scientific">Thiopseudomonas acetoxidans</name>
    <dbReference type="NCBI Taxonomy" id="3041622"/>
    <lineage>
        <taxon>Bacteria</taxon>
        <taxon>Pseudomonadati</taxon>
        <taxon>Pseudomonadota</taxon>
        <taxon>Gammaproteobacteria</taxon>
        <taxon>Pseudomonadales</taxon>
        <taxon>Pseudomonadaceae</taxon>
        <taxon>Thiopseudomonas</taxon>
    </lineage>
</organism>
<sequence length="147" mass="16292">MANKTPTLLFLLTALLVSNTAVLASERQTEFNDDNYQPRGAINITPGIKTKKTQRKPAKAAQPGPLRSVKWQWDGAGFSNKRKSQSKSAGVFYYQIRNRSINTSSLCDNYTAGSLIYRDCRKAAKRYFNEQCSSQFPEACGAAGMTP</sequence>
<gene>
    <name evidence="3" type="ORF">QEZ41_03690</name>
</gene>